<keyword evidence="5 11" id="KW-0812">Transmembrane</keyword>
<dbReference type="GO" id="GO:0005886">
    <property type="term" value="C:plasma membrane"/>
    <property type="evidence" value="ECO:0007669"/>
    <property type="project" value="UniProtKB-SubCell"/>
</dbReference>
<keyword evidence="6" id="KW-0677">Repeat</keyword>
<dbReference type="Gene3D" id="3.80.10.10">
    <property type="entry name" value="Ribonuclease Inhibitor"/>
    <property type="match status" value="1"/>
</dbReference>
<keyword evidence="10" id="KW-0325">Glycoprotein</keyword>
<evidence type="ECO:0000256" key="9">
    <source>
        <dbReference type="ARBA" id="ARBA00023170"/>
    </source>
</evidence>
<dbReference type="EMBL" id="KZ664697">
    <property type="protein sequence ID" value="PPS03773.1"/>
    <property type="molecule type" value="Genomic_DNA"/>
</dbReference>
<evidence type="ECO:0000313" key="13">
    <source>
        <dbReference type="Proteomes" id="UP000239757"/>
    </source>
</evidence>
<dbReference type="SUPFAM" id="SSF52058">
    <property type="entry name" value="L domain-like"/>
    <property type="match status" value="1"/>
</dbReference>
<gene>
    <name evidence="12" type="ORF">GOBAR_AA16888</name>
</gene>
<dbReference type="PANTHER" id="PTHR27004">
    <property type="entry name" value="RECEPTOR-LIKE PROTEIN 12 ISOFORM X1"/>
    <property type="match status" value="1"/>
</dbReference>
<evidence type="ECO:0008006" key="14">
    <source>
        <dbReference type="Google" id="ProtNLM"/>
    </source>
</evidence>
<protein>
    <recommendedName>
        <fullName evidence="14">Leucine-rich repeat-containing N-terminal plant-type domain-containing protein</fullName>
    </recommendedName>
</protein>
<reference evidence="12 13" key="1">
    <citation type="submission" date="2015-01" db="EMBL/GenBank/DDBJ databases">
        <title>Genome of allotetraploid Gossypium barbadense reveals genomic plasticity and fiber elongation in cotton evolution.</title>
        <authorList>
            <person name="Chen X."/>
            <person name="Liu X."/>
            <person name="Zhao B."/>
            <person name="Zheng H."/>
            <person name="Hu Y."/>
            <person name="Lu G."/>
            <person name="Yang C."/>
            <person name="Chen J."/>
            <person name="Shan C."/>
            <person name="Zhang L."/>
            <person name="Zhou Y."/>
            <person name="Wang L."/>
            <person name="Guo W."/>
            <person name="Bai Y."/>
            <person name="Ruan J."/>
            <person name="Shangguan X."/>
            <person name="Mao Y."/>
            <person name="Jiang J."/>
            <person name="Zhu Y."/>
            <person name="Lei J."/>
            <person name="Kang H."/>
            <person name="Chen S."/>
            <person name="He X."/>
            <person name="Wang R."/>
            <person name="Wang Y."/>
            <person name="Chen J."/>
            <person name="Wang L."/>
            <person name="Yu S."/>
            <person name="Wang B."/>
            <person name="Wei J."/>
            <person name="Song S."/>
            <person name="Lu X."/>
            <person name="Gao Z."/>
            <person name="Gu W."/>
            <person name="Deng X."/>
            <person name="Ma D."/>
            <person name="Wang S."/>
            <person name="Liang W."/>
            <person name="Fang L."/>
            <person name="Cai C."/>
            <person name="Zhu X."/>
            <person name="Zhou B."/>
            <person name="Zhang Y."/>
            <person name="Chen Z."/>
            <person name="Xu S."/>
            <person name="Zhu R."/>
            <person name="Wang S."/>
            <person name="Zhang T."/>
            <person name="Zhao G."/>
        </authorList>
    </citation>
    <scope>NUCLEOTIDE SEQUENCE [LARGE SCALE GENOMIC DNA]</scope>
    <source>
        <strain evidence="13">cv. Xinhai21</strain>
        <tissue evidence="12">Leaf</tissue>
    </source>
</reference>
<name>A0A2P5XK97_GOSBA</name>
<feature type="transmembrane region" description="Helical" evidence="11">
    <location>
        <begin position="97"/>
        <end position="121"/>
    </location>
</feature>
<comment type="similarity">
    <text evidence="2">Belongs to the RLP family.</text>
</comment>
<dbReference type="InterPro" id="IPR001611">
    <property type="entry name" value="Leu-rich_rpt"/>
</dbReference>
<proteinExistence type="inferred from homology"/>
<evidence type="ECO:0000256" key="6">
    <source>
        <dbReference type="ARBA" id="ARBA00022737"/>
    </source>
</evidence>
<keyword evidence="7 11" id="KW-1133">Transmembrane helix</keyword>
<comment type="subcellular location">
    <subcellularLocation>
        <location evidence="1">Cell membrane</location>
        <topology evidence="1">Single-pass type I membrane protein</topology>
    </subcellularLocation>
</comment>
<keyword evidence="9" id="KW-0675">Receptor</keyword>
<evidence type="ECO:0000256" key="8">
    <source>
        <dbReference type="ARBA" id="ARBA00023136"/>
    </source>
</evidence>
<evidence type="ECO:0000256" key="5">
    <source>
        <dbReference type="ARBA" id="ARBA00022692"/>
    </source>
</evidence>
<dbReference type="InterPro" id="IPR032675">
    <property type="entry name" value="LRR_dom_sf"/>
</dbReference>
<evidence type="ECO:0000256" key="2">
    <source>
        <dbReference type="ARBA" id="ARBA00009592"/>
    </source>
</evidence>
<keyword evidence="3" id="KW-1003">Cell membrane</keyword>
<sequence length="129" mass="13906">MTWPEWLDLSSNKLSGQIPTGLLDLTFLSFFNVSYNQLVGRIPCGNQFNTSENGSYQGNEGLCGVPLSRGCDNNVSEQPPPAPSMNSHEDEGSKLEFGWKVVAIGNGLGFIFGVAMGCACLRTGKQNGW</sequence>
<dbReference type="PANTHER" id="PTHR27004:SF430">
    <property type="entry name" value="RECEPTOR-LIKE PROTEIN 12"/>
    <property type="match status" value="1"/>
</dbReference>
<dbReference type="Proteomes" id="UP000239757">
    <property type="component" value="Unassembled WGS sequence"/>
</dbReference>
<evidence type="ECO:0000256" key="11">
    <source>
        <dbReference type="SAM" id="Phobius"/>
    </source>
</evidence>
<accession>A0A2P5XK97</accession>
<evidence type="ECO:0000256" key="1">
    <source>
        <dbReference type="ARBA" id="ARBA00004251"/>
    </source>
</evidence>
<evidence type="ECO:0000256" key="7">
    <source>
        <dbReference type="ARBA" id="ARBA00022989"/>
    </source>
</evidence>
<evidence type="ECO:0000256" key="10">
    <source>
        <dbReference type="ARBA" id="ARBA00023180"/>
    </source>
</evidence>
<organism evidence="12 13">
    <name type="scientific">Gossypium barbadense</name>
    <name type="common">Sea Island cotton</name>
    <name type="synonym">Hibiscus barbadensis</name>
    <dbReference type="NCBI Taxonomy" id="3634"/>
    <lineage>
        <taxon>Eukaryota</taxon>
        <taxon>Viridiplantae</taxon>
        <taxon>Streptophyta</taxon>
        <taxon>Embryophyta</taxon>
        <taxon>Tracheophyta</taxon>
        <taxon>Spermatophyta</taxon>
        <taxon>Magnoliopsida</taxon>
        <taxon>eudicotyledons</taxon>
        <taxon>Gunneridae</taxon>
        <taxon>Pentapetalae</taxon>
        <taxon>rosids</taxon>
        <taxon>malvids</taxon>
        <taxon>Malvales</taxon>
        <taxon>Malvaceae</taxon>
        <taxon>Malvoideae</taxon>
        <taxon>Gossypium</taxon>
    </lineage>
</organism>
<keyword evidence="8 11" id="KW-0472">Membrane</keyword>
<dbReference type="Pfam" id="PF00560">
    <property type="entry name" value="LRR_1"/>
    <property type="match status" value="1"/>
</dbReference>
<dbReference type="OrthoDB" id="1732009at2759"/>
<evidence type="ECO:0000256" key="4">
    <source>
        <dbReference type="ARBA" id="ARBA00022614"/>
    </source>
</evidence>
<evidence type="ECO:0000256" key="3">
    <source>
        <dbReference type="ARBA" id="ARBA00022475"/>
    </source>
</evidence>
<dbReference type="AlphaFoldDB" id="A0A2P5XK97"/>
<keyword evidence="4" id="KW-0433">Leucine-rich repeat</keyword>
<evidence type="ECO:0000313" key="12">
    <source>
        <dbReference type="EMBL" id="PPS03773.1"/>
    </source>
</evidence>